<dbReference type="GO" id="GO:0004568">
    <property type="term" value="F:chitinase activity"/>
    <property type="evidence" value="ECO:0007669"/>
    <property type="project" value="TreeGrafter"/>
</dbReference>
<keyword evidence="3" id="KW-1185">Reference proteome</keyword>
<dbReference type="InterPro" id="IPR023346">
    <property type="entry name" value="Lysozyme-like_dom_sf"/>
</dbReference>
<feature type="signal peptide" evidence="1">
    <location>
        <begin position="1"/>
        <end position="22"/>
    </location>
</feature>
<comment type="caution">
    <text evidence="2">The sequence shown here is derived from an EMBL/GenBank/DDBJ whole genome shotgun (WGS) entry which is preliminary data.</text>
</comment>
<evidence type="ECO:0000313" key="2">
    <source>
        <dbReference type="EMBL" id="CAD6260425.1"/>
    </source>
</evidence>
<dbReference type="PANTHER" id="PTHR22595">
    <property type="entry name" value="CHITINASE-RELATED"/>
    <property type="match status" value="1"/>
</dbReference>
<keyword evidence="1" id="KW-0732">Signal</keyword>
<reference evidence="2" key="1">
    <citation type="submission" date="2020-10" db="EMBL/GenBank/DDBJ databases">
        <authorList>
            <person name="Han B."/>
            <person name="Lu T."/>
            <person name="Zhao Q."/>
            <person name="Huang X."/>
            <person name="Zhao Y."/>
        </authorList>
    </citation>
    <scope>NUCLEOTIDE SEQUENCE</scope>
</reference>
<organism evidence="2 3">
    <name type="scientific">Miscanthus lutarioriparius</name>
    <dbReference type="NCBI Taxonomy" id="422564"/>
    <lineage>
        <taxon>Eukaryota</taxon>
        <taxon>Viridiplantae</taxon>
        <taxon>Streptophyta</taxon>
        <taxon>Embryophyta</taxon>
        <taxon>Tracheophyta</taxon>
        <taxon>Spermatophyta</taxon>
        <taxon>Magnoliopsida</taxon>
        <taxon>Liliopsida</taxon>
        <taxon>Poales</taxon>
        <taxon>Poaceae</taxon>
        <taxon>PACMAD clade</taxon>
        <taxon>Panicoideae</taxon>
        <taxon>Andropogonodae</taxon>
        <taxon>Andropogoneae</taxon>
        <taxon>Saccharinae</taxon>
        <taxon>Miscanthus</taxon>
    </lineage>
</organism>
<dbReference type="AlphaFoldDB" id="A0A811QW33"/>
<evidence type="ECO:0000256" key="1">
    <source>
        <dbReference type="SAM" id="SignalP"/>
    </source>
</evidence>
<gene>
    <name evidence="2" type="ORF">NCGR_LOCUS43859</name>
</gene>
<dbReference type="Gene3D" id="1.10.530.10">
    <property type="match status" value="2"/>
</dbReference>
<feature type="chain" id="PRO_5032450441" evidence="1">
    <location>
        <begin position="23"/>
        <end position="185"/>
    </location>
</feature>
<dbReference type="OrthoDB" id="5985073at2759"/>
<proteinExistence type="predicted"/>
<accession>A0A811QW33</accession>
<dbReference type="PANTHER" id="PTHR22595:SF204">
    <property type="entry name" value="CHITINASE"/>
    <property type="match status" value="1"/>
</dbReference>
<dbReference type="SUPFAM" id="SSF53955">
    <property type="entry name" value="Lysozyme-like"/>
    <property type="match status" value="1"/>
</dbReference>
<dbReference type="EMBL" id="CAJGYO010000011">
    <property type="protein sequence ID" value="CAD6260425.1"/>
    <property type="molecule type" value="Genomic_DNA"/>
</dbReference>
<evidence type="ECO:0000313" key="3">
    <source>
        <dbReference type="Proteomes" id="UP000604825"/>
    </source>
</evidence>
<sequence>MMILTALALGLALLAAASPCLGLGSGGASVSSVVTEAFFNGIKAQAGNGCEDKNFYTRSAFISATSTRSTGTARSRAPELTMAVRPGEEVLRSRPAADLVELQLRACRKGHRLRRAREPGQGGAGPRDFVQDCALALDEQRAQGEAFEVGLVCDGKYPAAVNMRVGYYKEHCKQFGVDPGNNITC</sequence>
<dbReference type="Proteomes" id="UP000604825">
    <property type="component" value="Unassembled WGS sequence"/>
</dbReference>
<protein>
    <submittedName>
        <fullName evidence="2">Uncharacterized protein</fullName>
    </submittedName>
</protein>
<name>A0A811QW33_9POAL</name>